<dbReference type="GO" id="GO:0016787">
    <property type="term" value="F:hydrolase activity"/>
    <property type="evidence" value="ECO:0007669"/>
    <property type="project" value="UniProtKB-KW"/>
</dbReference>
<evidence type="ECO:0000256" key="1">
    <source>
        <dbReference type="ARBA" id="ARBA00022741"/>
    </source>
</evidence>
<comment type="similarity">
    <text evidence="5 7">Belongs to the DEAD box helicase family.</text>
</comment>
<reference evidence="12 13" key="1">
    <citation type="submission" date="2016-11" db="EMBL/GenBank/DDBJ databases">
        <authorList>
            <person name="Jaros S."/>
            <person name="Januszkiewicz K."/>
            <person name="Wedrychowicz H."/>
        </authorList>
    </citation>
    <scope>NUCLEOTIDE SEQUENCE [LARGE SCALE GENOMIC DNA]</scope>
    <source>
        <strain evidence="12 13">ACAM 12</strain>
    </source>
</reference>
<dbReference type="InterPro" id="IPR014001">
    <property type="entry name" value="Helicase_ATP-bd"/>
</dbReference>
<dbReference type="STRING" id="29571.SAMN05878437_1117"/>
<keyword evidence="13" id="KW-1185">Reference proteome</keyword>
<evidence type="ECO:0000256" key="3">
    <source>
        <dbReference type="ARBA" id="ARBA00022806"/>
    </source>
</evidence>
<dbReference type="PROSITE" id="PS51195">
    <property type="entry name" value="Q_MOTIF"/>
    <property type="match status" value="1"/>
</dbReference>
<dbReference type="SMART" id="SM00490">
    <property type="entry name" value="HELICc"/>
    <property type="match status" value="1"/>
</dbReference>
<dbReference type="Gene3D" id="3.30.70.330">
    <property type="match status" value="1"/>
</dbReference>
<dbReference type="InterPro" id="IPR044742">
    <property type="entry name" value="DEAD/DEAH_RhlB"/>
</dbReference>
<keyword evidence="4 7" id="KW-0067">ATP-binding</keyword>
<dbReference type="InterPro" id="IPR012677">
    <property type="entry name" value="Nucleotide-bd_a/b_plait_sf"/>
</dbReference>
<dbReference type="InParanoid" id="A0A1M7FVA2"/>
<dbReference type="Pfam" id="PF00270">
    <property type="entry name" value="DEAD"/>
    <property type="match status" value="1"/>
</dbReference>
<evidence type="ECO:0000256" key="7">
    <source>
        <dbReference type="RuleBase" id="RU000492"/>
    </source>
</evidence>
<proteinExistence type="inferred from homology"/>
<feature type="short sequence motif" description="Q motif" evidence="6">
    <location>
        <begin position="60"/>
        <end position="88"/>
    </location>
</feature>
<keyword evidence="3 7" id="KW-0347">Helicase</keyword>
<dbReference type="GO" id="GO:0005524">
    <property type="term" value="F:ATP binding"/>
    <property type="evidence" value="ECO:0007669"/>
    <property type="project" value="UniProtKB-KW"/>
</dbReference>
<keyword evidence="8" id="KW-1133">Transmembrane helix</keyword>
<evidence type="ECO:0000313" key="13">
    <source>
        <dbReference type="Proteomes" id="UP000190911"/>
    </source>
</evidence>
<dbReference type="InterPro" id="IPR011545">
    <property type="entry name" value="DEAD/DEAH_box_helicase_dom"/>
</dbReference>
<evidence type="ECO:0000259" key="11">
    <source>
        <dbReference type="PROSITE" id="PS51195"/>
    </source>
</evidence>
<evidence type="ECO:0000256" key="2">
    <source>
        <dbReference type="ARBA" id="ARBA00022801"/>
    </source>
</evidence>
<dbReference type="InterPro" id="IPR014014">
    <property type="entry name" value="RNA_helicase_DEAD_Q_motif"/>
</dbReference>
<dbReference type="Proteomes" id="UP000190911">
    <property type="component" value="Chromosome I"/>
</dbReference>
<sequence>MLVSGGWVCPLERHLAPRFLLGCVTYWQARNRWTYRLRASPRLRFWGVFAPFQVLFVSTTSFTGLALPQALLANLESLGYHTMTPVQARALPPALAGQDVLAQAKTGSGKTAAFGLAMLAGLNVANSRVQGLVLCPTRELAEQVGEALRGLARQLPNVKVLTLCGGAPFGPQLASLEHGAHIVVGTPGRVEDHLRKGTLVLRGVTMLVLDEADRMLDMGFQTAIDAIVAQTPPRRQTLLFSATYPADAAQGGLAGFTRGLLREPCIVQVEDAHDDTTIDQHFYAVADEASRFAALRRLLLHYRPESGVVFCNTKRDTLRVAEDLNASGMSALALNGDLEQKDRERIVVMFANRSVSLLVATDVAARGLDIAGIDGVFNLQIAHELEVHTHRVGRTGRAGKSGVACTLVSAKENYRFERLAEMSDSVFEREALPDVEDERPLVAPMATLQLGAGKKDKLRPGDILGALTGDGGIRGEQVGKIKVLARSAYVAVERGVAKSALAKLERDQLKGRNVRARRVNG</sequence>
<name>A0A1M7FVA2_9GAMM</name>
<dbReference type="CDD" id="cd00268">
    <property type="entry name" value="DEADc"/>
    <property type="match status" value="1"/>
</dbReference>
<evidence type="ECO:0000256" key="4">
    <source>
        <dbReference type="ARBA" id="ARBA00022840"/>
    </source>
</evidence>
<dbReference type="InterPro" id="IPR005580">
    <property type="entry name" value="DbpA/CsdA_RNA-bd_dom"/>
</dbReference>
<dbReference type="NCBIfam" id="NF008744">
    <property type="entry name" value="PRK11776.1"/>
    <property type="match status" value="1"/>
</dbReference>
<evidence type="ECO:0000256" key="8">
    <source>
        <dbReference type="SAM" id="Phobius"/>
    </source>
</evidence>
<dbReference type="SUPFAM" id="SSF52540">
    <property type="entry name" value="P-loop containing nucleoside triphosphate hydrolases"/>
    <property type="match status" value="2"/>
</dbReference>
<dbReference type="Pfam" id="PF03880">
    <property type="entry name" value="DbpA"/>
    <property type="match status" value="1"/>
</dbReference>
<evidence type="ECO:0000256" key="6">
    <source>
        <dbReference type="PROSITE-ProRule" id="PRU00552"/>
    </source>
</evidence>
<gene>
    <name evidence="12" type="ORF">SAMN05878437_1117</name>
</gene>
<dbReference type="InterPro" id="IPR001650">
    <property type="entry name" value="Helicase_C-like"/>
</dbReference>
<dbReference type="PANTHER" id="PTHR47959:SF1">
    <property type="entry name" value="ATP-DEPENDENT RNA HELICASE DBPA"/>
    <property type="match status" value="1"/>
</dbReference>
<dbReference type="GO" id="GO:0003676">
    <property type="term" value="F:nucleic acid binding"/>
    <property type="evidence" value="ECO:0007669"/>
    <property type="project" value="InterPro"/>
</dbReference>
<evidence type="ECO:0000256" key="5">
    <source>
        <dbReference type="ARBA" id="ARBA00038437"/>
    </source>
</evidence>
<dbReference type="InterPro" id="IPR027417">
    <property type="entry name" value="P-loop_NTPase"/>
</dbReference>
<dbReference type="Gene3D" id="3.40.50.300">
    <property type="entry name" value="P-loop containing nucleotide triphosphate hydrolases"/>
    <property type="match status" value="2"/>
</dbReference>
<dbReference type="InterPro" id="IPR000629">
    <property type="entry name" value="RNA-helicase_DEAD-box_CS"/>
</dbReference>
<accession>A0A1M7FVA2</accession>
<evidence type="ECO:0000259" key="10">
    <source>
        <dbReference type="PROSITE" id="PS51194"/>
    </source>
</evidence>
<dbReference type="PROSITE" id="PS51192">
    <property type="entry name" value="HELICASE_ATP_BIND_1"/>
    <property type="match status" value="1"/>
</dbReference>
<organism evidence="12 13">
    <name type="scientific">Vreelandella subglaciescola</name>
    <dbReference type="NCBI Taxonomy" id="29571"/>
    <lineage>
        <taxon>Bacteria</taxon>
        <taxon>Pseudomonadati</taxon>
        <taxon>Pseudomonadota</taxon>
        <taxon>Gammaproteobacteria</taxon>
        <taxon>Oceanospirillales</taxon>
        <taxon>Halomonadaceae</taxon>
        <taxon>Vreelandella</taxon>
    </lineage>
</organism>
<keyword evidence="2 7" id="KW-0378">Hydrolase</keyword>
<feature type="domain" description="Helicase ATP-binding" evidence="9">
    <location>
        <begin position="91"/>
        <end position="262"/>
    </location>
</feature>
<dbReference type="CDD" id="cd18787">
    <property type="entry name" value="SF2_C_DEAD"/>
    <property type="match status" value="1"/>
</dbReference>
<keyword evidence="8" id="KW-0472">Membrane</keyword>
<dbReference type="PANTHER" id="PTHR47959">
    <property type="entry name" value="ATP-DEPENDENT RNA HELICASE RHLE-RELATED"/>
    <property type="match status" value="1"/>
</dbReference>
<protein>
    <submittedName>
        <fullName evidence="12">ATP-dependent RNA helicase DbpA</fullName>
    </submittedName>
</protein>
<dbReference type="PROSITE" id="PS51194">
    <property type="entry name" value="HELICASE_CTER"/>
    <property type="match status" value="1"/>
</dbReference>
<dbReference type="GO" id="GO:0003724">
    <property type="term" value="F:RNA helicase activity"/>
    <property type="evidence" value="ECO:0007669"/>
    <property type="project" value="InterPro"/>
</dbReference>
<feature type="transmembrane region" description="Helical" evidence="8">
    <location>
        <begin position="45"/>
        <end position="67"/>
    </location>
</feature>
<keyword evidence="8" id="KW-0812">Transmembrane</keyword>
<feature type="domain" description="DEAD-box RNA helicase Q" evidence="11">
    <location>
        <begin position="60"/>
        <end position="88"/>
    </location>
</feature>
<keyword evidence="1 7" id="KW-0547">Nucleotide-binding</keyword>
<dbReference type="AlphaFoldDB" id="A0A1M7FVA2"/>
<evidence type="ECO:0000259" key="9">
    <source>
        <dbReference type="PROSITE" id="PS51192"/>
    </source>
</evidence>
<dbReference type="InterPro" id="IPR050079">
    <property type="entry name" value="DEAD_box_RNA_helicase"/>
</dbReference>
<evidence type="ECO:0000313" key="12">
    <source>
        <dbReference type="EMBL" id="SHM08001.1"/>
    </source>
</evidence>
<dbReference type="Pfam" id="PF00271">
    <property type="entry name" value="Helicase_C"/>
    <property type="match status" value="1"/>
</dbReference>
<dbReference type="GO" id="GO:0005829">
    <property type="term" value="C:cytosol"/>
    <property type="evidence" value="ECO:0007669"/>
    <property type="project" value="TreeGrafter"/>
</dbReference>
<dbReference type="FunCoup" id="A0A1M7FVA2">
    <property type="interactions" value="25"/>
</dbReference>
<dbReference type="SMART" id="SM00487">
    <property type="entry name" value="DEXDc"/>
    <property type="match status" value="1"/>
</dbReference>
<dbReference type="EMBL" id="LT670847">
    <property type="protein sequence ID" value="SHM08001.1"/>
    <property type="molecule type" value="Genomic_DNA"/>
</dbReference>
<feature type="domain" description="Helicase C-terminal" evidence="10">
    <location>
        <begin position="277"/>
        <end position="440"/>
    </location>
</feature>
<dbReference type="PROSITE" id="PS00039">
    <property type="entry name" value="DEAD_ATP_HELICASE"/>
    <property type="match status" value="1"/>
</dbReference>